<organism evidence="2 3">
    <name type="scientific">Mesorhizobium plurifarium</name>
    <dbReference type="NCBI Taxonomy" id="69974"/>
    <lineage>
        <taxon>Bacteria</taxon>
        <taxon>Pseudomonadati</taxon>
        <taxon>Pseudomonadota</taxon>
        <taxon>Alphaproteobacteria</taxon>
        <taxon>Hyphomicrobiales</taxon>
        <taxon>Phyllobacteriaceae</taxon>
        <taxon>Mesorhizobium</taxon>
    </lineage>
</organism>
<evidence type="ECO:0000313" key="3">
    <source>
        <dbReference type="Proteomes" id="UP000046122"/>
    </source>
</evidence>
<evidence type="ECO:0000256" key="1">
    <source>
        <dbReference type="SAM" id="MobiDB-lite"/>
    </source>
</evidence>
<accession>A0A090GFG7</accession>
<gene>
    <name evidence="2" type="ORF">MPL3365_320015</name>
</gene>
<evidence type="ECO:0000313" key="2">
    <source>
        <dbReference type="EMBL" id="CDX60080.1"/>
    </source>
</evidence>
<name>A0A090GFG7_MESPL</name>
<feature type="region of interest" description="Disordered" evidence="1">
    <location>
        <begin position="76"/>
        <end position="99"/>
    </location>
</feature>
<proteinExistence type="predicted"/>
<dbReference type="AlphaFoldDB" id="A0A090GFG7"/>
<protein>
    <submittedName>
        <fullName evidence="2">Uncharacterized protein</fullName>
    </submittedName>
</protein>
<dbReference type="Proteomes" id="UP000046122">
    <property type="component" value="Unassembled WGS sequence"/>
</dbReference>
<sequence>MARAADVKGGVSRLGSSPPPRAGRGIREADGEGAFVGRSPLRLGFAEPPLISWGEEPKLELCAINRQRRIERTTKWMQPHSRPCRLRSRTPIATMPPRR</sequence>
<feature type="region of interest" description="Disordered" evidence="1">
    <location>
        <begin position="1"/>
        <end position="33"/>
    </location>
</feature>
<reference evidence="2 3" key="1">
    <citation type="submission" date="2014-08" db="EMBL/GenBank/DDBJ databases">
        <authorList>
            <person name="Moulin Lionel"/>
        </authorList>
    </citation>
    <scope>NUCLEOTIDE SEQUENCE [LARGE SCALE GENOMIC DNA]</scope>
</reference>
<dbReference type="EMBL" id="CCNE01000026">
    <property type="protein sequence ID" value="CDX60080.1"/>
    <property type="molecule type" value="Genomic_DNA"/>
</dbReference>